<dbReference type="Proteomes" id="UP000010420">
    <property type="component" value="Unassembled WGS sequence"/>
</dbReference>
<dbReference type="HOGENOM" id="CLU_1014537_0_0_9"/>
<evidence type="ECO:0000259" key="2">
    <source>
        <dbReference type="Pfam" id="PF13240"/>
    </source>
</evidence>
<proteinExistence type="predicted"/>
<dbReference type="PATRIC" id="fig|545697.3.peg.391"/>
<accession>L1QM22</accession>
<dbReference type="InterPro" id="IPR026870">
    <property type="entry name" value="Zinc_ribbon_dom"/>
</dbReference>
<dbReference type="Pfam" id="PF13240">
    <property type="entry name" value="Zn_Ribbon_1"/>
    <property type="match status" value="1"/>
</dbReference>
<keyword evidence="4" id="KW-1185">Reference proteome</keyword>
<dbReference type="AlphaFoldDB" id="L1QM22"/>
<keyword evidence="1" id="KW-0812">Transmembrane</keyword>
<sequence length="274" mass="31628">MKICSSCGFKVLDNQKYCPRCGLPINSKPLANTQEKIISDDKKTSVENQRKLNIDNKKKNHSNKPIMIIAIITLAGVILFSATLNKEKKKENDDAELKNIITSVKNEFANIMKSEDIVFISFDESNNRYLFETVYESSEEQYYYYPETKEITVCVPGMEAIINKNFEFKTTFYDNPTEVAESYMIYLRRRTESEEIVKVNDSIGNMAKDMFKDMLDYAISPDAQCEIDGVELYLVRVNKGQPDYEVNEFLLGSDGNTYDYWEAISNNRLVQVEK</sequence>
<evidence type="ECO:0000256" key="1">
    <source>
        <dbReference type="SAM" id="Phobius"/>
    </source>
</evidence>
<gene>
    <name evidence="3" type="ORF">HMPREF0216_00398</name>
</gene>
<feature type="domain" description="Zinc-ribbon" evidence="2">
    <location>
        <begin position="4"/>
        <end position="24"/>
    </location>
</feature>
<dbReference type="STRING" id="545697.HMPREF0216_00398"/>
<dbReference type="OrthoDB" id="1901004at2"/>
<evidence type="ECO:0000313" key="3">
    <source>
        <dbReference type="EMBL" id="EKY29039.1"/>
    </source>
</evidence>
<keyword evidence="1" id="KW-0472">Membrane</keyword>
<evidence type="ECO:0000313" key="4">
    <source>
        <dbReference type="Proteomes" id="UP000010420"/>
    </source>
</evidence>
<protein>
    <recommendedName>
        <fullName evidence="2">Zinc-ribbon domain-containing protein</fullName>
    </recommendedName>
</protein>
<name>L1QM22_9CLOT</name>
<dbReference type="EMBL" id="AMEZ01000013">
    <property type="protein sequence ID" value="EKY29039.1"/>
    <property type="molecule type" value="Genomic_DNA"/>
</dbReference>
<comment type="caution">
    <text evidence="3">The sequence shown here is derived from an EMBL/GenBank/DDBJ whole genome shotgun (WGS) entry which is preliminary data.</text>
</comment>
<organism evidence="3 4">
    <name type="scientific">Clostridium celatum DSM 1785</name>
    <dbReference type="NCBI Taxonomy" id="545697"/>
    <lineage>
        <taxon>Bacteria</taxon>
        <taxon>Bacillati</taxon>
        <taxon>Bacillota</taxon>
        <taxon>Clostridia</taxon>
        <taxon>Eubacteriales</taxon>
        <taxon>Clostridiaceae</taxon>
        <taxon>Clostridium</taxon>
    </lineage>
</organism>
<reference evidence="3 4" key="1">
    <citation type="submission" date="2012-05" db="EMBL/GenBank/DDBJ databases">
        <authorList>
            <person name="Weinstock G."/>
            <person name="Sodergren E."/>
            <person name="Lobos E.A."/>
            <person name="Fulton L."/>
            <person name="Fulton R."/>
            <person name="Courtney L."/>
            <person name="Fronick C."/>
            <person name="O'Laughlin M."/>
            <person name="Godfrey J."/>
            <person name="Wilson R.M."/>
            <person name="Miner T."/>
            <person name="Farmer C."/>
            <person name="Delehaunty K."/>
            <person name="Cordes M."/>
            <person name="Minx P."/>
            <person name="Tomlinson C."/>
            <person name="Chen J."/>
            <person name="Wollam A."/>
            <person name="Pepin K.H."/>
            <person name="Bhonagiri V."/>
            <person name="Zhang X."/>
            <person name="Suruliraj S."/>
            <person name="Warren W."/>
            <person name="Mitreva M."/>
            <person name="Mardis E.R."/>
            <person name="Wilson R.K."/>
        </authorList>
    </citation>
    <scope>NUCLEOTIDE SEQUENCE [LARGE SCALE GENOMIC DNA]</scope>
    <source>
        <strain evidence="3 4">DSM 1785</strain>
    </source>
</reference>
<keyword evidence="1" id="KW-1133">Transmembrane helix</keyword>
<feature type="transmembrane region" description="Helical" evidence="1">
    <location>
        <begin position="66"/>
        <end position="84"/>
    </location>
</feature>
<dbReference type="RefSeq" id="WP_005210438.1">
    <property type="nucleotide sequence ID" value="NZ_KB291607.1"/>
</dbReference>